<name>V9D8Q2_9EURO</name>
<accession>V9D8Q2</accession>
<sequence length="155" mass="16916">MRLRSHGAGDCMAAIAAEGLGMILEEQTMEVHVSGDEEARFYPRGQENVLTIEDEDDIGNDDESHRVVEHETIWEDGSGLPTKEATAGMIFEEDGNSAAGVGNAGAAVPMAEVREEPWFIPQGQGNIWSDAHAMEWTQQGGQSHTMDGTYYFDTL</sequence>
<proteinExistence type="predicted"/>
<evidence type="ECO:0000313" key="1">
    <source>
        <dbReference type="EMBL" id="ETI23036.1"/>
    </source>
</evidence>
<dbReference type="EMBL" id="KB822705">
    <property type="protein sequence ID" value="ETI23036.1"/>
    <property type="molecule type" value="Genomic_DNA"/>
</dbReference>
<dbReference type="RefSeq" id="XP_008727391.1">
    <property type="nucleotide sequence ID" value="XM_008729169.1"/>
</dbReference>
<protein>
    <submittedName>
        <fullName evidence="1">Uncharacterized protein</fullName>
    </submittedName>
</protein>
<dbReference type="VEuPathDB" id="FungiDB:G647_04832"/>
<dbReference type="Proteomes" id="UP000030678">
    <property type="component" value="Unassembled WGS sequence"/>
</dbReference>
<dbReference type="AlphaFoldDB" id="V9D8Q2"/>
<dbReference type="HOGENOM" id="CLU_1695285_0_0_1"/>
<organism evidence="1 2">
    <name type="scientific">Cladophialophora carrionii CBS 160.54</name>
    <dbReference type="NCBI Taxonomy" id="1279043"/>
    <lineage>
        <taxon>Eukaryota</taxon>
        <taxon>Fungi</taxon>
        <taxon>Dikarya</taxon>
        <taxon>Ascomycota</taxon>
        <taxon>Pezizomycotina</taxon>
        <taxon>Eurotiomycetes</taxon>
        <taxon>Chaetothyriomycetidae</taxon>
        <taxon>Chaetothyriales</taxon>
        <taxon>Herpotrichiellaceae</taxon>
        <taxon>Cladophialophora</taxon>
    </lineage>
</organism>
<reference evidence="1 2" key="1">
    <citation type="submission" date="2013-03" db="EMBL/GenBank/DDBJ databases">
        <title>The Genome Sequence of Cladophialophora carrionii CBS 160.54.</title>
        <authorList>
            <consortium name="The Broad Institute Genomics Platform"/>
            <person name="Cuomo C."/>
            <person name="de Hoog S."/>
            <person name="Gorbushina A."/>
            <person name="Walker B."/>
            <person name="Young S.K."/>
            <person name="Zeng Q."/>
            <person name="Gargeya S."/>
            <person name="Fitzgerald M."/>
            <person name="Haas B."/>
            <person name="Abouelleil A."/>
            <person name="Allen A.W."/>
            <person name="Alvarado L."/>
            <person name="Arachchi H.M."/>
            <person name="Berlin A.M."/>
            <person name="Chapman S.B."/>
            <person name="Gainer-Dewar J."/>
            <person name="Goldberg J."/>
            <person name="Griggs A."/>
            <person name="Gujja S."/>
            <person name="Hansen M."/>
            <person name="Howarth C."/>
            <person name="Imamovic A."/>
            <person name="Ireland A."/>
            <person name="Larimer J."/>
            <person name="McCowan C."/>
            <person name="Murphy C."/>
            <person name="Pearson M."/>
            <person name="Poon T.W."/>
            <person name="Priest M."/>
            <person name="Roberts A."/>
            <person name="Saif S."/>
            <person name="Shea T."/>
            <person name="Sisk P."/>
            <person name="Sykes S."/>
            <person name="Wortman J."/>
            <person name="Nusbaum C."/>
            <person name="Birren B."/>
        </authorList>
    </citation>
    <scope>NUCLEOTIDE SEQUENCE [LARGE SCALE GENOMIC DNA]</scope>
    <source>
        <strain evidence="1 2">CBS 160.54</strain>
    </source>
</reference>
<evidence type="ECO:0000313" key="2">
    <source>
        <dbReference type="Proteomes" id="UP000030678"/>
    </source>
</evidence>
<dbReference type="GeneID" id="19983325"/>
<gene>
    <name evidence="1" type="ORF">G647_04832</name>
</gene>